<dbReference type="GO" id="GO:0008115">
    <property type="term" value="F:sarcosine oxidase activity"/>
    <property type="evidence" value="ECO:0007669"/>
    <property type="project" value="UniProtKB-EC"/>
</dbReference>
<name>A0A940PRY9_9MICO</name>
<keyword evidence="7" id="KW-1185">Reference proteome</keyword>
<dbReference type="SUPFAM" id="SSF51905">
    <property type="entry name" value="FAD/NAD(P)-binding domain"/>
    <property type="match status" value="1"/>
</dbReference>
<dbReference type="RefSeq" id="WP_209705347.1">
    <property type="nucleotide sequence ID" value="NZ_JAFIDA010000001.1"/>
</dbReference>
<evidence type="ECO:0000313" key="6">
    <source>
        <dbReference type="EMBL" id="MBP1326449.1"/>
    </source>
</evidence>
<keyword evidence="4 6" id="KW-0560">Oxidoreductase</keyword>
<evidence type="ECO:0000256" key="3">
    <source>
        <dbReference type="ARBA" id="ARBA00022827"/>
    </source>
</evidence>
<dbReference type="PANTHER" id="PTHR10961:SF7">
    <property type="entry name" value="FAD DEPENDENT OXIDOREDUCTASE DOMAIN-CONTAINING PROTEIN"/>
    <property type="match status" value="1"/>
</dbReference>
<dbReference type="InterPro" id="IPR045170">
    <property type="entry name" value="MTOX"/>
</dbReference>
<dbReference type="Proteomes" id="UP000675163">
    <property type="component" value="Unassembled WGS sequence"/>
</dbReference>
<evidence type="ECO:0000256" key="2">
    <source>
        <dbReference type="ARBA" id="ARBA00022630"/>
    </source>
</evidence>
<accession>A0A940PRY9</accession>
<dbReference type="GO" id="GO:0050660">
    <property type="term" value="F:flavin adenine dinucleotide binding"/>
    <property type="evidence" value="ECO:0007669"/>
    <property type="project" value="InterPro"/>
</dbReference>
<dbReference type="InterPro" id="IPR006076">
    <property type="entry name" value="FAD-dep_OxRdtase"/>
</dbReference>
<dbReference type="Gene3D" id="3.50.50.60">
    <property type="entry name" value="FAD/NAD(P)-binding domain"/>
    <property type="match status" value="1"/>
</dbReference>
<keyword evidence="3" id="KW-0274">FAD</keyword>
<dbReference type="Pfam" id="PF01266">
    <property type="entry name" value="DAO"/>
    <property type="match status" value="1"/>
</dbReference>
<dbReference type="PANTHER" id="PTHR10961">
    <property type="entry name" value="PEROXISOMAL SARCOSINE OXIDASE"/>
    <property type="match status" value="1"/>
</dbReference>
<dbReference type="InterPro" id="IPR036188">
    <property type="entry name" value="FAD/NAD-bd_sf"/>
</dbReference>
<evidence type="ECO:0000256" key="4">
    <source>
        <dbReference type="ARBA" id="ARBA00023002"/>
    </source>
</evidence>
<evidence type="ECO:0000259" key="5">
    <source>
        <dbReference type="Pfam" id="PF01266"/>
    </source>
</evidence>
<dbReference type="EC" id="1.5.3.1" evidence="6"/>
<gene>
    <name evidence="6" type="ORF">JOF28_001681</name>
</gene>
<comment type="cofactor">
    <cofactor evidence="1">
        <name>FAD</name>
        <dbReference type="ChEBI" id="CHEBI:57692"/>
    </cofactor>
</comment>
<dbReference type="Gene3D" id="3.30.9.10">
    <property type="entry name" value="D-Amino Acid Oxidase, subunit A, domain 2"/>
    <property type="match status" value="1"/>
</dbReference>
<dbReference type="EMBL" id="JAFIDA010000001">
    <property type="protein sequence ID" value="MBP1326449.1"/>
    <property type="molecule type" value="Genomic_DNA"/>
</dbReference>
<evidence type="ECO:0000313" key="7">
    <source>
        <dbReference type="Proteomes" id="UP000675163"/>
    </source>
</evidence>
<reference evidence="6" key="1">
    <citation type="submission" date="2021-02" db="EMBL/GenBank/DDBJ databases">
        <title>Sequencing the genomes of 1000 actinobacteria strains.</title>
        <authorList>
            <person name="Klenk H.-P."/>
        </authorList>
    </citation>
    <scope>NUCLEOTIDE SEQUENCE</scope>
    <source>
        <strain evidence="6">DSM 22850</strain>
    </source>
</reference>
<proteinExistence type="predicted"/>
<sequence length="385" mass="42905">MSRLRIAVIGTGTMGSQALWQLSQQDCDVVGYELYQPGHARGAAAGENRVFNFIELEDLRVLPMTDRADQLYRRLEEDSGVELRDLQGVLAIGEESAEPTQIALETARKYPDRFQVLSNAETRAKYPKFNIHDNEIAIFDKEGGIIFPDRTIQAASALAVENGAILHTEARVASIEQRDGKVYVTNTDQEVETFDRVVVAAGAWTGQLLPSMDKYFAMRRLISTWFRPKFRETMEGLPAYVRTEPNYSYGLPSPDGTALKVGLGFKNHLAIASPDSSEYTLSDADLLPLRNLVRDLFPSLGDYPSRFTVCHESYTKSRIEWVQPHPEMSNVLVMAGFSGKGFKNSPALGEIGARWALGLPTEPHAEFLFELDHLPFEETEAVAQG</sequence>
<feature type="domain" description="FAD dependent oxidoreductase" evidence="5">
    <location>
        <begin position="5"/>
        <end position="355"/>
    </location>
</feature>
<comment type="caution">
    <text evidence="6">The sequence shown here is derived from an EMBL/GenBank/DDBJ whole genome shotgun (WGS) entry which is preliminary data.</text>
</comment>
<keyword evidence="2" id="KW-0285">Flavoprotein</keyword>
<protein>
    <submittedName>
        <fullName evidence="6">Sarcosine oxidase</fullName>
        <ecNumber evidence="6">1.5.3.1</ecNumber>
    </submittedName>
</protein>
<evidence type="ECO:0000256" key="1">
    <source>
        <dbReference type="ARBA" id="ARBA00001974"/>
    </source>
</evidence>
<dbReference type="AlphaFoldDB" id="A0A940PRY9"/>
<organism evidence="6 7">
    <name type="scientific">Leucobacter exalbidus</name>
    <dbReference type="NCBI Taxonomy" id="662960"/>
    <lineage>
        <taxon>Bacteria</taxon>
        <taxon>Bacillati</taxon>
        <taxon>Actinomycetota</taxon>
        <taxon>Actinomycetes</taxon>
        <taxon>Micrococcales</taxon>
        <taxon>Microbacteriaceae</taxon>
        <taxon>Leucobacter</taxon>
    </lineage>
</organism>
<dbReference type="SUPFAM" id="SSF54373">
    <property type="entry name" value="FAD-linked reductases, C-terminal domain"/>
    <property type="match status" value="1"/>
</dbReference>